<dbReference type="PANTHER" id="PTHR46118">
    <property type="entry name" value="PROTEIN ABHD11"/>
    <property type="match status" value="1"/>
</dbReference>
<dbReference type="Gene3D" id="3.40.50.1820">
    <property type="entry name" value="alpha/beta hydrolase"/>
    <property type="match status" value="1"/>
</dbReference>
<dbReference type="AlphaFoldDB" id="A0AA41ZGL2"/>
<name>A0AA41ZGL2_9GAMM</name>
<evidence type="ECO:0000313" key="3">
    <source>
        <dbReference type="EMBL" id="MCX2523518.1"/>
    </source>
</evidence>
<dbReference type="InterPro" id="IPR000639">
    <property type="entry name" value="Epox_hydrolase-like"/>
</dbReference>
<keyword evidence="4" id="KW-1185">Reference proteome</keyword>
<dbReference type="PRINTS" id="PR00412">
    <property type="entry name" value="EPOXHYDRLASE"/>
</dbReference>
<organism evidence="3 4">
    <name type="scientific">Larsenimonas rhizosphaerae</name>
    <dbReference type="NCBI Taxonomy" id="2944682"/>
    <lineage>
        <taxon>Bacteria</taxon>
        <taxon>Pseudomonadati</taxon>
        <taxon>Pseudomonadota</taxon>
        <taxon>Gammaproteobacteria</taxon>
        <taxon>Oceanospirillales</taxon>
        <taxon>Halomonadaceae</taxon>
        <taxon>Larsenimonas</taxon>
    </lineage>
</organism>
<protein>
    <submittedName>
        <fullName evidence="3">Alpha/beta fold hydrolase</fullName>
    </submittedName>
</protein>
<dbReference type="SUPFAM" id="SSF53474">
    <property type="entry name" value="alpha/beta-Hydrolases"/>
    <property type="match status" value="1"/>
</dbReference>
<evidence type="ECO:0000313" key="4">
    <source>
        <dbReference type="Proteomes" id="UP001165678"/>
    </source>
</evidence>
<reference evidence="3" key="1">
    <citation type="submission" date="2022-11" db="EMBL/GenBank/DDBJ databases">
        <title>Larsenimonas rhizosphaerae sp. nov., isolated from a tidal mudflat.</title>
        <authorList>
            <person name="Lee S.D."/>
            <person name="Kim I.S."/>
        </authorList>
    </citation>
    <scope>NUCLEOTIDE SEQUENCE</scope>
    <source>
        <strain evidence="3">GH2-1</strain>
    </source>
</reference>
<proteinExistence type="predicted"/>
<evidence type="ECO:0000259" key="2">
    <source>
        <dbReference type="Pfam" id="PF00561"/>
    </source>
</evidence>
<dbReference type="GO" id="GO:0016787">
    <property type="term" value="F:hydrolase activity"/>
    <property type="evidence" value="ECO:0007669"/>
    <property type="project" value="UniProtKB-KW"/>
</dbReference>
<gene>
    <name evidence="3" type="ORF">OQ287_04630</name>
</gene>
<keyword evidence="1 3" id="KW-0378">Hydrolase</keyword>
<dbReference type="PANTHER" id="PTHR46118:SF4">
    <property type="entry name" value="PROTEIN ABHD11"/>
    <property type="match status" value="1"/>
</dbReference>
<dbReference type="Pfam" id="PF00561">
    <property type="entry name" value="Abhydrolase_1"/>
    <property type="match status" value="1"/>
</dbReference>
<dbReference type="RefSeq" id="WP_250937106.1">
    <property type="nucleotide sequence ID" value="NZ_JAMLJK010000001.1"/>
</dbReference>
<feature type="domain" description="AB hydrolase-1" evidence="2">
    <location>
        <begin position="18"/>
        <end position="244"/>
    </location>
</feature>
<dbReference type="Proteomes" id="UP001165678">
    <property type="component" value="Unassembled WGS sequence"/>
</dbReference>
<accession>A0AA41ZGL2</accession>
<evidence type="ECO:0000256" key="1">
    <source>
        <dbReference type="ARBA" id="ARBA00022801"/>
    </source>
</evidence>
<dbReference type="InterPro" id="IPR029058">
    <property type="entry name" value="AB_hydrolase_fold"/>
</dbReference>
<sequence>MSIVLHALDEGRDTSLHPPLVILHGLMGSADNWRSHVKHWQAHGRVIALDLRNHGQSPHAEGMSYKAMAQDVLATLERLEVKRCYLLGHSMGGKVAMTVARLSPETVERLVVADIAPLAYQHGHDDVFSAMREVERATVKTRQEADELMAHHVDQRMTRQFLATNLVREAGQLVWRVGLDNIETDYPRIIAAPDGDGPIDMPSLLIRGGASPYVNDEGLAAANALMTALDVETLEGAGHWIHAEMPERFRQCVEAFLTR</sequence>
<comment type="caution">
    <text evidence="3">The sequence shown here is derived from an EMBL/GenBank/DDBJ whole genome shotgun (WGS) entry which is preliminary data.</text>
</comment>
<dbReference type="EMBL" id="JAPIVE010000001">
    <property type="protein sequence ID" value="MCX2523518.1"/>
    <property type="molecule type" value="Genomic_DNA"/>
</dbReference>
<dbReference type="InterPro" id="IPR000073">
    <property type="entry name" value="AB_hydrolase_1"/>
</dbReference>
<dbReference type="PRINTS" id="PR00111">
    <property type="entry name" value="ABHYDROLASE"/>
</dbReference>